<reference evidence="8" key="1">
    <citation type="submission" date="2020-05" db="EMBL/GenBank/DDBJ databases">
        <title>WGS assembly of Panicum virgatum.</title>
        <authorList>
            <person name="Lovell J.T."/>
            <person name="Jenkins J."/>
            <person name="Shu S."/>
            <person name="Juenger T.E."/>
            <person name="Schmutz J."/>
        </authorList>
    </citation>
    <scope>NUCLEOTIDE SEQUENCE</scope>
    <source>
        <strain evidence="8">AP13</strain>
    </source>
</reference>
<protein>
    <recommendedName>
        <fullName evidence="7">WRKY domain-containing protein</fullName>
    </recommendedName>
</protein>
<sequence length="360" mass="38639">MEGDLGWCCSGGSNNWDLHAVVRSACSGGPPPASNDDSFSWLLQTPPASEDQLLDAAGSQPPLADPAVDDLCLQAFFASTKLETPQPSSPRNEAPPQQYKADGPPGKLQTSSRAGGAGPSRSKRKSKKSQVKKEVTRVPVGGPPADLWAWRKYGQKPIKGSPHPRGYYRCSTDKDCKARKQVERCRADPATLIVTYTGGDHSHPVPLQRNSLSGTTRNKAQAQPVSPYPGKEAPKSEAAPSASGTDTKSQGSPSMSAGLSPRTPRRSPSLQGVQYKDEEDDDAAPSSRLLLLEGTKWRAGTPRRTTCWSTSCLKKRPLRRVPERAAAARTSCCSRSPTSPHQQRAAVERTAAAARQQPRL</sequence>
<feature type="region of interest" description="Disordered" evidence="6">
    <location>
        <begin position="328"/>
        <end position="360"/>
    </location>
</feature>
<dbReference type="GO" id="GO:0003700">
    <property type="term" value="F:DNA-binding transcription factor activity"/>
    <property type="evidence" value="ECO:0007669"/>
    <property type="project" value="InterPro"/>
</dbReference>
<dbReference type="PANTHER" id="PTHR32096">
    <property type="entry name" value="WRKY TRANSCRIPTION FACTOR 30-RELATED-RELATED"/>
    <property type="match status" value="1"/>
</dbReference>
<evidence type="ECO:0000256" key="3">
    <source>
        <dbReference type="ARBA" id="ARBA00023125"/>
    </source>
</evidence>
<dbReference type="AlphaFoldDB" id="A0A8T0TJ28"/>
<name>A0A8T0TJ28_PANVG</name>
<keyword evidence="4" id="KW-0804">Transcription</keyword>
<evidence type="ECO:0000259" key="7">
    <source>
        <dbReference type="PROSITE" id="PS50811"/>
    </source>
</evidence>
<feature type="region of interest" description="Disordered" evidence="6">
    <location>
        <begin position="195"/>
        <end position="288"/>
    </location>
</feature>
<comment type="caution">
    <text evidence="8">The sequence shown here is derived from an EMBL/GenBank/DDBJ whole genome shotgun (WGS) entry which is preliminary data.</text>
</comment>
<comment type="subcellular location">
    <subcellularLocation>
        <location evidence="1">Nucleus</location>
    </subcellularLocation>
</comment>
<organism evidence="8 9">
    <name type="scientific">Panicum virgatum</name>
    <name type="common">Blackwell switchgrass</name>
    <dbReference type="NCBI Taxonomy" id="38727"/>
    <lineage>
        <taxon>Eukaryota</taxon>
        <taxon>Viridiplantae</taxon>
        <taxon>Streptophyta</taxon>
        <taxon>Embryophyta</taxon>
        <taxon>Tracheophyta</taxon>
        <taxon>Spermatophyta</taxon>
        <taxon>Magnoliopsida</taxon>
        <taxon>Liliopsida</taxon>
        <taxon>Poales</taxon>
        <taxon>Poaceae</taxon>
        <taxon>PACMAD clade</taxon>
        <taxon>Panicoideae</taxon>
        <taxon>Panicodae</taxon>
        <taxon>Paniceae</taxon>
        <taxon>Panicinae</taxon>
        <taxon>Panicum</taxon>
        <taxon>Panicum sect. Hiantes</taxon>
    </lineage>
</organism>
<dbReference type="PROSITE" id="PS50811">
    <property type="entry name" value="WRKY"/>
    <property type="match status" value="1"/>
</dbReference>
<dbReference type="PANTHER" id="PTHR32096:SF57">
    <property type="entry name" value="WRKY DNA-BINDING DOMAIN SUPERFAMILY PROTEIN-RELATED"/>
    <property type="match status" value="1"/>
</dbReference>
<dbReference type="SMART" id="SM00774">
    <property type="entry name" value="WRKY"/>
    <property type="match status" value="1"/>
</dbReference>
<dbReference type="FunFam" id="2.20.25.80:FF:000004">
    <property type="entry name" value="WRKY transcription factor 65"/>
    <property type="match status" value="1"/>
</dbReference>
<keyword evidence="2" id="KW-0805">Transcription regulation</keyword>
<feature type="region of interest" description="Disordered" evidence="6">
    <location>
        <begin position="82"/>
        <end position="147"/>
    </location>
</feature>
<dbReference type="Pfam" id="PF03106">
    <property type="entry name" value="WRKY"/>
    <property type="match status" value="1"/>
</dbReference>
<evidence type="ECO:0000313" key="8">
    <source>
        <dbReference type="EMBL" id="KAG2611861.1"/>
    </source>
</evidence>
<dbReference type="Gene3D" id="2.20.25.80">
    <property type="entry name" value="WRKY domain"/>
    <property type="match status" value="1"/>
</dbReference>
<dbReference type="InterPro" id="IPR036576">
    <property type="entry name" value="WRKY_dom_sf"/>
</dbReference>
<dbReference type="GO" id="GO:0005634">
    <property type="term" value="C:nucleus"/>
    <property type="evidence" value="ECO:0007669"/>
    <property type="project" value="UniProtKB-SubCell"/>
</dbReference>
<evidence type="ECO:0000256" key="1">
    <source>
        <dbReference type="ARBA" id="ARBA00004123"/>
    </source>
</evidence>
<dbReference type="InterPro" id="IPR044810">
    <property type="entry name" value="WRKY_plant"/>
</dbReference>
<feature type="compositionally biased region" description="Polar residues" evidence="6">
    <location>
        <begin position="35"/>
        <end position="47"/>
    </location>
</feature>
<evidence type="ECO:0000256" key="6">
    <source>
        <dbReference type="SAM" id="MobiDB-lite"/>
    </source>
</evidence>
<dbReference type="OrthoDB" id="662136at2759"/>
<gene>
    <name evidence="8" type="ORF">PVAP13_4KG232600</name>
</gene>
<feature type="compositionally biased region" description="Polar residues" evidence="6">
    <location>
        <begin position="244"/>
        <end position="257"/>
    </location>
</feature>
<feature type="domain" description="WRKY" evidence="7">
    <location>
        <begin position="146"/>
        <end position="206"/>
    </location>
</feature>
<accession>A0A8T0TJ28</accession>
<feature type="compositionally biased region" description="Polar residues" evidence="6">
    <location>
        <begin position="82"/>
        <end position="91"/>
    </location>
</feature>
<dbReference type="EMBL" id="CM029043">
    <property type="protein sequence ID" value="KAG2611861.1"/>
    <property type="molecule type" value="Genomic_DNA"/>
</dbReference>
<keyword evidence="5" id="KW-0539">Nucleus</keyword>
<proteinExistence type="predicted"/>
<dbReference type="InterPro" id="IPR003657">
    <property type="entry name" value="WRKY_dom"/>
</dbReference>
<feature type="compositionally biased region" description="Basic residues" evidence="6">
    <location>
        <begin position="121"/>
        <end position="130"/>
    </location>
</feature>
<keyword evidence="3" id="KW-0238">DNA-binding</keyword>
<keyword evidence="9" id="KW-1185">Reference proteome</keyword>
<dbReference type="GO" id="GO:0000976">
    <property type="term" value="F:transcription cis-regulatory region binding"/>
    <property type="evidence" value="ECO:0007669"/>
    <property type="project" value="TreeGrafter"/>
</dbReference>
<evidence type="ECO:0000256" key="5">
    <source>
        <dbReference type="ARBA" id="ARBA00023242"/>
    </source>
</evidence>
<dbReference type="SUPFAM" id="SSF118290">
    <property type="entry name" value="WRKY DNA-binding domain"/>
    <property type="match status" value="1"/>
</dbReference>
<evidence type="ECO:0000256" key="4">
    <source>
        <dbReference type="ARBA" id="ARBA00023163"/>
    </source>
</evidence>
<evidence type="ECO:0000313" key="9">
    <source>
        <dbReference type="Proteomes" id="UP000823388"/>
    </source>
</evidence>
<feature type="region of interest" description="Disordered" evidence="6">
    <location>
        <begin position="28"/>
        <end position="62"/>
    </location>
</feature>
<evidence type="ECO:0000256" key="2">
    <source>
        <dbReference type="ARBA" id="ARBA00023015"/>
    </source>
</evidence>
<dbReference type="Proteomes" id="UP000823388">
    <property type="component" value="Chromosome 4K"/>
</dbReference>
<feature type="compositionally biased region" description="Polar residues" evidence="6">
    <location>
        <begin position="208"/>
        <end position="224"/>
    </location>
</feature>